<gene>
    <name evidence="3" type="ORF">MELLADRAFT_96027</name>
</gene>
<feature type="region of interest" description="Disordered" evidence="1">
    <location>
        <begin position="1"/>
        <end position="22"/>
    </location>
</feature>
<proteinExistence type="predicted"/>
<protein>
    <recommendedName>
        <fullName evidence="2">Conserved oligomeric Golgi complex subunit 4 N-terminal domain-containing protein</fullName>
    </recommendedName>
</protein>
<evidence type="ECO:0000256" key="1">
    <source>
        <dbReference type="SAM" id="MobiDB-lite"/>
    </source>
</evidence>
<dbReference type="KEGG" id="mlr:MELLADRAFT_96027"/>
<dbReference type="GeneID" id="18937444"/>
<organism evidence="4">
    <name type="scientific">Melampsora larici-populina (strain 98AG31 / pathotype 3-4-7)</name>
    <name type="common">Poplar leaf rust fungus</name>
    <dbReference type="NCBI Taxonomy" id="747676"/>
    <lineage>
        <taxon>Eukaryota</taxon>
        <taxon>Fungi</taxon>
        <taxon>Dikarya</taxon>
        <taxon>Basidiomycota</taxon>
        <taxon>Pucciniomycotina</taxon>
        <taxon>Pucciniomycetes</taxon>
        <taxon>Pucciniales</taxon>
        <taxon>Melampsoraceae</taxon>
        <taxon>Melampsora</taxon>
    </lineage>
</organism>
<reference evidence="4" key="1">
    <citation type="journal article" date="2011" name="Proc. Natl. Acad. Sci. U.S.A.">
        <title>Obligate biotrophy features unraveled by the genomic analysis of rust fungi.</title>
        <authorList>
            <person name="Duplessis S."/>
            <person name="Cuomo C.A."/>
            <person name="Lin Y.-C."/>
            <person name="Aerts A."/>
            <person name="Tisserant E."/>
            <person name="Veneault-Fourrey C."/>
            <person name="Joly D.L."/>
            <person name="Hacquard S."/>
            <person name="Amselem J."/>
            <person name="Cantarel B.L."/>
            <person name="Chiu R."/>
            <person name="Coutinho P.M."/>
            <person name="Feau N."/>
            <person name="Field M."/>
            <person name="Frey P."/>
            <person name="Gelhaye E."/>
            <person name="Goldberg J."/>
            <person name="Grabherr M.G."/>
            <person name="Kodira C.D."/>
            <person name="Kohler A."/>
            <person name="Kuees U."/>
            <person name="Lindquist E.A."/>
            <person name="Lucas S.M."/>
            <person name="Mago R."/>
            <person name="Mauceli E."/>
            <person name="Morin E."/>
            <person name="Murat C."/>
            <person name="Pangilinan J.L."/>
            <person name="Park R."/>
            <person name="Pearson M."/>
            <person name="Quesneville H."/>
            <person name="Rouhier N."/>
            <person name="Sakthikumar S."/>
            <person name="Salamov A.A."/>
            <person name="Schmutz J."/>
            <person name="Selles B."/>
            <person name="Shapiro H."/>
            <person name="Tanguay P."/>
            <person name="Tuskan G.A."/>
            <person name="Henrissat B."/>
            <person name="Van de Peer Y."/>
            <person name="Rouze P."/>
            <person name="Ellis J.G."/>
            <person name="Dodds P.N."/>
            <person name="Schein J.E."/>
            <person name="Zhong S."/>
            <person name="Hamelin R.C."/>
            <person name="Grigoriev I.V."/>
            <person name="Szabo L.J."/>
            <person name="Martin F."/>
        </authorList>
    </citation>
    <scope>NUCLEOTIDE SEQUENCE [LARGE SCALE GENOMIC DNA]</scope>
    <source>
        <strain evidence="4">98AG31 / pathotype 3-4-7</strain>
    </source>
</reference>
<dbReference type="RefSeq" id="XP_007418423.1">
    <property type="nucleotide sequence ID" value="XM_007418361.1"/>
</dbReference>
<dbReference type="STRING" id="747676.F4SAM8"/>
<dbReference type="AlphaFoldDB" id="F4SAM8"/>
<keyword evidence="4" id="KW-1185">Reference proteome</keyword>
<evidence type="ECO:0000313" key="4">
    <source>
        <dbReference type="Proteomes" id="UP000001072"/>
    </source>
</evidence>
<dbReference type="PANTHER" id="PTHR24016">
    <property type="entry name" value="CONSERVED OLIGOMERIC GOLGI COMPLEX SUBUNIT 4"/>
    <property type="match status" value="1"/>
</dbReference>
<dbReference type="Proteomes" id="UP000001072">
    <property type="component" value="Unassembled WGS sequence"/>
</dbReference>
<dbReference type="EMBL" id="GL883179">
    <property type="protein sequence ID" value="EGF98294.1"/>
    <property type="molecule type" value="Genomic_DNA"/>
</dbReference>
<dbReference type="OrthoDB" id="47059at2759"/>
<evidence type="ECO:0000313" key="3">
    <source>
        <dbReference type="EMBL" id="EGF98294.1"/>
    </source>
</evidence>
<sequence>MQSTKHSQQKKHQEMEYPEDPNQLQHLGRDRSIAKAPLLNLPLPYASDEKYWDFRLPYFLELDSQAFTDQKFLNEVVTERATVAKRISSKVRILDLEQSRVKECIDWVQAVTELKNVLINTFQAIKKDDWEAATRRIQRANGNNPELTRSQFEEAVTK</sequence>
<evidence type="ECO:0000259" key="2">
    <source>
        <dbReference type="Pfam" id="PF20663"/>
    </source>
</evidence>
<dbReference type="InterPro" id="IPR048680">
    <property type="entry name" value="COG4_N"/>
</dbReference>
<feature type="domain" description="Conserved oligomeric Golgi complex subunit 4 N-terminal" evidence="2">
    <location>
        <begin position="69"/>
        <end position="156"/>
    </location>
</feature>
<accession>F4SAM8</accession>
<dbReference type="InterPro" id="IPR048682">
    <property type="entry name" value="COG4"/>
</dbReference>
<dbReference type="VEuPathDB" id="FungiDB:MELLADRAFT_96027"/>
<dbReference type="Pfam" id="PF20663">
    <property type="entry name" value="COG4_N"/>
    <property type="match status" value="1"/>
</dbReference>
<dbReference type="PANTHER" id="PTHR24016:SF0">
    <property type="entry name" value="CONSERVED OLIGOMERIC GOLGI COMPLEX SUBUNIT 4"/>
    <property type="match status" value="1"/>
</dbReference>
<name>F4SAM8_MELLP</name>
<dbReference type="HOGENOM" id="CLU_1669777_0_0_1"/>
<dbReference type="InParanoid" id="F4SAM8"/>